<evidence type="ECO:0000256" key="1">
    <source>
        <dbReference type="PROSITE-ProRule" id="PRU00325"/>
    </source>
</evidence>
<dbReference type="Proteomes" id="UP000663844">
    <property type="component" value="Unassembled WGS sequence"/>
</dbReference>
<keyword evidence="1" id="KW-0862">Zinc</keyword>
<dbReference type="GO" id="GO:0008270">
    <property type="term" value="F:zinc ion binding"/>
    <property type="evidence" value="ECO:0007669"/>
    <property type="project" value="UniProtKB-KW"/>
</dbReference>
<gene>
    <name evidence="4" type="ORF">OXD698_LOCUS5618</name>
</gene>
<name>A0A818LY75_9BILA</name>
<reference evidence="4" key="1">
    <citation type="submission" date="2021-02" db="EMBL/GenBank/DDBJ databases">
        <authorList>
            <person name="Nowell W R."/>
        </authorList>
    </citation>
    <scope>NUCLEOTIDE SEQUENCE</scope>
</reference>
<evidence type="ECO:0000259" key="3">
    <source>
        <dbReference type="PROSITE" id="PS50966"/>
    </source>
</evidence>
<protein>
    <recommendedName>
        <fullName evidence="3">SWIM-type domain-containing protein</fullName>
    </recommendedName>
</protein>
<evidence type="ECO:0000313" key="5">
    <source>
        <dbReference type="Proteomes" id="UP000663844"/>
    </source>
</evidence>
<dbReference type="EMBL" id="CAJOAZ010000231">
    <property type="protein sequence ID" value="CAF3585233.1"/>
    <property type="molecule type" value="Genomic_DNA"/>
</dbReference>
<keyword evidence="1" id="KW-0479">Metal-binding</keyword>
<accession>A0A818LY75</accession>
<feature type="region of interest" description="Disordered" evidence="2">
    <location>
        <begin position="156"/>
        <end position="175"/>
    </location>
</feature>
<dbReference type="InterPro" id="IPR007527">
    <property type="entry name" value="Znf_SWIM"/>
</dbReference>
<dbReference type="PROSITE" id="PS50966">
    <property type="entry name" value="ZF_SWIM"/>
    <property type="match status" value="1"/>
</dbReference>
<feature type="domain" description="SWIM-type" evidence="3">
    <location>
        <begin position="106"/>
        <end position="143"/>
    </location>
</feature>
<organism evidence="4 5">
    <name type="scientific">Adineta steineri</name>
    <dbReference type="NCBI Taxonomy" id="433720"/>
    <lineage>
        <taxon>Eukaryota</taxon>
        <taxon>Metazoa</taxon>
        <taxon>Spiralia</taxon>
        <taxon>Gnathifera</taxon>
        <taxon>Rotifera</taxon>
        <taxon>Eurotatoria</taxon>
        <taxon>Bdelloidea</taxon>
        <taxon>Adinetida</taxon>
        <taxon>Adinetidae</taxon>
        <taxon>Adineta</taxon>
    </lineage>
</organism>
<dbReference type="AlphaFoldDB" id="A0A818LY75"/>
<proteinExistence type="predicted"/>
<comment type="caution">
    <text evidence="4">The sequence shown here is derived from an EMBL/GenBank/DDBJ whole genome shotgun (WGS) entry which is preliminary data.</text>
</comment>
<evidence type="ECO:0000313" key="4">
    <source>
        <dbReference type="EMBL" id="CAF3585233.1"/>
    </source>
</evidence>
<evidence type="ECO:0000256" key="2">
    <source>
        <dbReference type="SAM" id="MobiDB-lite"/>
    </source>
</evidence>
<sequence>MEVAQYESDASDGEIIQEQRASIDRDSSSVNSKQFATEPTITLHLWTSSYQWAKSDKDIVCISSDSTKVYYIPAHDLQSFSLADLNTYKKQQFTTFNQFKKSFDIWCLEMENDSHWKTSKCNCPAFLKNFICKHVVGMSIRLKYCKPPAAAKTIPIDEKRKRGRPSKARPALLVQ</sequence>
<keyword evidence="1" id="KW-0863">Zinc-finger</keyword>
<dbReference type="Pfam" id="PF04434">
    <property type="entry name" value="SWIM"/>
    <property type="match status" value="1"/>
</dbReference>